<gene>
    <name evidence="1" type="ORF">RJ641_010339</name>
</gene>
<proteinExistence type="predicted"/>
<dbReference type="PANTHER" id="PTHR36067:SF1">
    <property type="entry name" value="EXPRESSED PROTEIN"/>
    <property type="match status" value="1"/>
</dbReference>
<evidence type="ECO:0000313" key="2">
    <source>
        <dbReference type="Proteomes" id="UP001370490"/>
    </source>
</evidence>
<keyword evidence="2" id="KW-1185">Reference proteome</keyword>
<protein>
    <submittedName>
        <fullName evidence="1">Uncharacterized protein</fullName>
    </submittedName>
</protein>
<reference evidence="1 2" key="1">
    <citation type="submission" date="2023-12" db="EMBL/GenBank/DDBJ databases">
        <title>A high-quality genome assembly for Dillenia turbinata (Dilleniales).</title>
        <authorList>
            <person name="Chanderbali A."/>
        </authorList>
    </citation>
    <scope>NUCLEOTIDE SEQUENCE [LARGE SCALE GENOMIC DNA]</scope>
    <source>
        <strain evidence="1">LSX21</strain>
        <tissue evidence="1">Leaf</tissue>
    </source>
</reference>
<dbReference type="EMBL" id="JBAMMX010000017">
    <property type="protein sequence ID" value="KAK6924139.1"/>
    <property type="molecule type" value="Genomic_DNA"/>
</dbReference>
<dbReference type="Proteomes" id="UP001370490">
    <property type="component" value="Unassembled WGS sequence"/>
</dbReference>
<dbReference type="AlphaFoldDB" id="A0AAN8V3A4"/>
<sequence length="82" mass="9220">MADIAILVAEEYERRIKNARRSGAQEEVDFVTYVSIWVKRIDGSASSWLKSKFEDDKNEIVKRVLEPKTEIGLAASSGLFSA</sequence>
<evidence type="ECO:0000313" key="1">
    <source>
        <dbReference type="EMBL" id="KAK6924139.1"/>
    </source>
</evidence>
<name>A0AAN8V3A4_9MAGN</name>
<accession>A0AAN8V3A4</accession>
<comment type="caution">
    <text evidence="1">The sequence shown here is derived from an EMBL/GenBank/DDBJ whole genome shotgun (WGS) entry which is preliminary data.</text>
</comment>
<dbReference type="PANTHER" id="PTHR36067">
    <property type="entry name" value="EXPRESSED PROTEIN"/>
    <property type="match status" value="1"/>
</dbReference>
<organism evidence="1 2">
    <name type="scientific">Dillenia turbinata</name>
    <dbReference type="NCBI Taxonomy" id="194707"/>
    <lineage>
        <taxon>Eukaryota</taxon>
        <taxon>Viridiplantae</taxon>
        <taxon>Streptophyta</taxon>
        <taxon>Embryophyta</taxon>
        <taxon>Tracheophyta</taxon>
        <taxon>Spermatophyta</taxon>
        <taxon>Magnoliopsida</taxon>
        <taxon>eudicotyledons</taxon>
        <taxon>Gunneridae</taxon>
        <taxon>Pentapetalae</taxon>
        <taxon>Dilleniales</taxon>
        <taxon>Dilleniaceae</taxon>
        <taxon>Dillenia</taxon>
    </lineage>
</organism>